<evidence type="ECO:0000313" key="11">
    <source>
        <dbReference type="EMBL" id="KZP31737.1"/>
    </source>
</evidence>
<evidence type="ECO:0000256" key="6">
    <source>
        <dbReference type="ARBA" id="ARBA00022989"/>
    </source>
</evidence>
<gene>
    <name evidence="11" type="ORF">FIBSPDRAFT_907553</name>
</gene>
<evidence type="ECO:0000256" key="9">
    <source>
        <dbReference type="SAM" id="MobiDB-lite"/>
    </source>
</evidence>
<evidence type="ECO:0000256" key="4">
    <source>
        <dbReference type="ARBA" id="ARBA00022692"/>
    </source>
</evidence>
<evidence type="ECO:0000256" key="1">
    <source>
        <dbReference type="ARBA" id="ARBA00004141"/>
    </source>
</evidence>
<comment type="subcellular location">
    <subcellularLocation>
        <location evidence="1">Membrane</location>
        <topology evidence="1">Multi-pass membrane protein</topology>
    </subcellularLocation>
</comment>
<dbReference type="GO" id="GO:0015250">
    <property type="term" value="F:water channel activity"/>
    <property type="evidence" value="ECO:0007669"/>
    <property type="project" value="TreeGrafter"/>
</dbReference>
<dbReference type="AlphaFoldDB" id="A0A166UJ14"/>
<dbReference type="EMBL" id="KV417488">
    <property type="protein sequence ID" value="KZP31737.1"/>
    <property type="molecule type" value="Genomic_DNA"/>
</dbReference>
<keyword evidence="12" id="KW-1185">Reference proteome</keyword>
<keyword evidence="6 10" id="KW-1133">Transmembrane helix</keyword>
<dbReference type="OrthoDB" id="3222at2759"/>
<evidence type="ECO:0000256" key="3">
    <source>
        <dbReference type="ARBA" id="ARBA00022448"/>
    </source>
</evidence>
<comment type="similarity">
    <text evidence="2 8">Belongs to the MIP/aquaporin (TC 1.A.8) family.</text>
</comment>
<evidence type="ECO:0000256" key="5">
    <source>
        <dbReference type="ARBA" id="ARBA00022737"/>
    </source>
</evidence>
<accession>A0A166UJ14</accession>
<sequence length="352" mass="37438">MPNTEVTPTVFLRDIVQRPAYMNLWEKHRHRKAHWVAEMFAESLGVFLYSYAGVGSTAAFICGTLTGAPGLGSLLQIGFAYAFGILFAILVCSGTSGGHFSPSVTISFVVFKGFPPLKGLRYIFAQILGGYIAVGLVYLQYKDLIGLADEALLAAKGPLVAAATKFTPNGTAGILALYTLPGANLTRVLLNEFVTDTLLALVIWAILDPTNILMPPQVGPWVVSLAYAVAIWGFSPAALAANAARDVGGRLVALTVYGTQASGGKYAALAALTNIPAMLFGAWLYEVFLTDSSRVMSRAHLEFMQAHQKHHEAMVAGIAADGGLPRVVAGNASQSSTGKGEEHHDIQQLERV</sequence>
<dbReference type="Proteomes" id="UP000076532">
    <property type="component" value="Unassembled WGS sequence"/>
</dbReference>
<evidence type="ECO:0000313" key="12">
    <source>
        <dbReference type="Proteomes" id="UP000076532"/>
    </source>
</evidence>
<feature type="compositionally biased region" description="Basic and acidic residues" evidence="9">
    <location>
        <begin position="339"/>
        <end position="352"/>
    </location>
</feature>
<feature type="transmembrane region" description="Helical" evidence="10">
    <location>
        <begin position="219"/>
        <end position="241"/>
    </location>
</feature>
<proteinExistence type="inferred from homology"/>
<keyword evidence="5" id="KW-0677">Repeat</keyword>
<dbReference type="GO" id="GO:0005886">
    <property type="term" value="C:plasma membrane"/>
    <property type="evidence" value="ECO:0007669"/>
    <property type="project" value="TreeGrafter"/>
</dbReference>
<feature type="transmembrane region" description="Helical" evidence="10">
    <location>
        <begin position="46"/>
        <end position="67"/>
    </location>
</feature>
<evidence type="ECO:0000256" key="7">
    <source>
        <dbReference type="ARBA" id="ARBA00023136"/>
    </source>
</evidence>
<dbReference type="SUPFAM" id="SSF81338">
    <property type="entry name" value="Aquaporin-like"/>
    <property type="match status" value="1"/>
</dbReference>
<dbReference type="InterPro" id="IPR023271">
    <property type="entry name" value="Aquaporin-like"/>
</dbReference>
<organism evidence="11 12">
    <name type="scientific">Athelia psychrophila</name>
    <dbReference type="NCBI Taxonomy" id="1759441"/>
    <lineage>
        <taxon>Eukaryota</taxon>
        <taxon>Fungi</taxon>
        <taxon>Dikarya</taxon>
        <taxon>Basidiomycota</taxon>
        <taxon>Agaricomycotina</taxon>
        <taxon>Agaricomycetes</taxon>
        <taxon>Agaricomycetidae</taxon>
        <taxon>Atheliales</taxon>
        <taxon>Atheliaceae</taxon>
        <taxon>Athelia</taxon>
    </lineage>
</organism>
<dbReference type="PANTHER" id="PTHR43829">
    <property type="entry name" value="AQUAPORIN OR AQUAGLYCEROPORIN RELATED"/>
    <property type="match status" value="1"/>
</dbReference>
<feature type="transmembrane region" description="Helical" evidence="10">
    <location>
        <begin position="120"/>
        <end position="139"/>
    </location>
</feature>
<keyword evidence="7 10" id="KW-0472">Membrane</keyword>
<feature type="transmembrane region" description="Helical" evidence="10">
    <location>
        <begin position="188"/>
        <end position="207"/>
    </location>
</feature>
<dbReference type="PANTHER" id="PTHR43829:SF14">
    <property type="entry name" value="AQUAPORIN 3"/>
    <property type="match status" value="1"/>
</dbReference>
<dbReference type="Pfam" id="PF00230">
    <property type="entry name" value="MIP"/>
    <property type="match status" value="1"/>
</dbReference>
<keyword evidence="3 8" id="KW-0813">Transport</keyword>
<dbReference type="InterPro" id="IPR000425">
    <property type="entry name" value="MIP"/>
</dbReference>
<dbReference type="InterPro" id="IPR050363">
    <property type="entry name" value="MIP/Aquaporin"/>
</dbReference>
<evidence type="ECO:0000256" key="10">
    <source>
        <dbReference type="SAM" id="Phobius"/>
    </source>
</evidence>
<protein>
    <submittedName>
        <fullName evidence="11">Aquaporin-like protein</fullName>
    </submittedName>
</protein>
<feature type="region of interest" description="Disordered" evidence="9">
    <location>
        <begin position="329"/>
        <end position="352"/>
    </location>
</feature>
<dbReference type="PRINTS" id="PR00783">
    <property type="entry name" value="MINTRINSICP"/>
</dbReference>
<evidence type="ECO:0000256" key="8">
    <source>
        <dbReference type="RuleBase" id="RU000477"/>
    </source>
</evidence>
<dbReference type="Gene3D" id="1.20.1080.10">
    <property type="entry name" value="Glycerol uptake facilitator protein"/>
    <property type="match status" value="1"/>
</dbReference>
<dbReference type="GO" id="GO:0015254">
    <property type="term" value="F:glycerol channel activity"/>
    <property type="evidence" value="ECO:0007669"/>
    <property type="project" value="TreeGrafter"/>
</dbReference>
<reference evidence="11 12" key="1">
    <citation type="journal article" date="2016" name="Mol. Biol. Evol.">
        <title>Comparative Genomics of Early-Diverging Mushroom-Forming Fungi Provides Insights into the Origins of Lignocellulose Decay Capabilities.</title>
        <authorList>
            <person name="Nagy L.G."/>
            <person name="Riley R."/>
            <person name="Tritt A."/>
            <person name="Adam C."/>
            <person name="Daum C."/>
            <person name="Floudas D."/>
            <person name="Sun H."/>
            <person name="Yadav J.S."/>
            <person name="Pangilinan J."/>
            <person name="Larsson K.H."/>
            <person name="Matsuura K."/>
            <person name="Barry K."/>
            <person name="Labutti K."/>
            <person name="Kuo R."/>
            <person name="Ohm R.A."/>
            <person name="Bhattacharya S.S."/>
            <person name="Shirouzu T."/>
            <person name="Yoshinaga Y."/>
            <person name="Martin F.M."/>
            <person name="Grigoriev I.V."/>
            <person name="Hibbett D.S."/>
        </authorList>
    </citation>
    <scope>NUCLEOTIDE SEQUENCE [LARGE SCALE GENOMIC DNA]</scope>
    <source>
        <strain evidence="11 12">CBS 109695</strain>
    </source>
</reference>
<keyword evidence="4 8" id="KW-0812">Transmembrane</keyword>
<feature type="transmembrane region" description="Helical" evidence="10">
    <location>
        <begin position="79"/>
        <end position="100"/>
    </location>
</feature>
<name>A0A166UJ14_9AGAM</name>
<dbReference type="STRING" id="436010.A0A166UJ14"/>
<evidence type="ECO:0000256" key="2">
    <source>
        <dbReference type="ARBA" id="ARBA00006175"/>
    </source>
</evidence>